<dbReference type="Pfam" id="PF06325">
    <property type="entry name" value="PrmA"/>
    <property type="match status" value="1"/>
</dbReference>
<evidence type="ECO:0000259" key="15">
    <source>
        <dbReference type="Pfam" id="PF22528"/>
    </source>
</evidence>
<evidence type="ECO:0000256" key="7">
    <source>
        <dbReference type="ARBA" id="ARBA00022723"/>
    </source>
</evidence>
<feature type="compositionally biased region" description="Polar residues" evidence="13">
    <location>
        <begin position="537"/>
        <end position="546"/>
    </location>
</feature>
<evidence type="ECO:0000256" key="1">
    <source>
        <dbReference type="ARBA" id="ARBA00004514"/>
    </source>
</evidence>
<dbReference type="PANTHER" id="PTHR11006">
    <property type="entry name" value="PROTEIN ARGININE N-METHYLTRANSFERASE"/>
    <property type="match status" value="1"/>
</dbReference>
<evidence type="ECO:0000256" key="2">
    <source>
        <dbReference type="ARBA" id="ARBA00011925"/>
    </source>
</evidence>
<evidence type="ECO:0000256" key="4">
    <source>
        <dbReference type="ARBA" id="ARBA00022603"/>
    </source>
</evidence>
<evidence type="ECO:0000259" key="14">
    <source>
        <dbReference type="Pfam" id="PF21137"/>
    </source>
</evidence>
<dbReference type="GO" id="GO:0008270">
    <property type="term" value="F:zinc ion binding"/>
    <property type="evidence" value="ECO:0007669"/>
    <property type="project" value="UniProtKB-KW"/>
</dbReference>
<evidence type="ECO:0000313" key="17">
    <source>
        <dbReference type="Proteomes" id="UP000269793"/>
    </source>
</evidence>
<dbReference type="Pfam" id="PF22528">
    <property type="entry name" value="PRMT_C"/>
    <property type="match status" value="2"/>
</dbReference>
<evidence type="ECO:0000256" key="8">
    <source>
        <dbReference type="ARBA" id="ARBA00022771"/>
    </source>
</evidence>
<evidence type="ECO:0000313" key="16">
    <source>
        <dbReference type="EMBL" id="AYO43942.1"/>
    </source>
</evidence>
<evidence type="ECO:0000256" key="9">
    <source>
        <dbReference type="ARBA" id="ARBA00022833"/>
    </source>
</evidence>
<evidence type="ECO:0000256" key="3">
    <source>
        <dbReference type="ARBA" id="ARBA00022490"/>
    </source>
</evidence>
<dbReference type="VEuPathDB" id="FungiDB:DNF11_2992"/>
<keyword evidence="3" id="KW-0963">Cytoplasm</keyword>
<dbReference type="GO" id="GO:0005829">
    <property type="term" value="C:cytosol"/>
    <property type="evidence" value="ECO:0007669"/>
    <property type="project" value="UniProtKB-SubCell"/>
</dbReference>
<accession>A0A3G2S9E2</accession>
<dbReference type="GO" id="GO:0042054">
    <property type="term" value="F:histone methyltransferase activity"/>
    <property type="evidence" value="ECO:0007669"/>
    <property type="project" value="TreeGrafter"/>
</dbReference>
<dbReference type="InterPro" id="IPR025799">
    <property type="entry name" value="Arg_MeTrfase"/>
</dbReference>
<feature type="domain" description="Protein arginine N-methyltransferase" evidence="15">
    <location>
        <begin position="329"/>
        <end position="425"/>
    </location>
</feature>
<dbReference type="Proteomes" id="UP000269793">
    <property type="component" value="Chromosome V"/>
</dbReference>
<keyword evidence="8" id="KW-0863">Zinc-finger</keyword>
<feature type="region of interest" description="Disordered" evidence="13">
    <location>
        <begin position="527"/>
        <end position="546"/>
    </location>
</feature>
<dbReference type="InterPro" id="IPR029063">
    <property type="entry name" value="SAM-dependent_MTases_sf"/>
</dbReference>
<evidence type="ECO:0000256" key="11">
    <source>
        <dbReference type="ARBA" id="ARBA00049303"/>
    </source>
</evidence>
<dbReference type="InterPro" id="IPR036236">
    <property type="entry name" value="Znf_C2H2_sf"/>
</dbReference>
<name>A0A3G2S9E2_MALR7</name>
<reference evidence="16 17" key="1">
    <citation type="submission" date="2018-10" db="EMBL/GenBank/DDBJ databases">
        <title>Complete genome sequence of Malassezia restricta CBS 7877.</title>
        <authorList>
            <person name="Morand S.C."/>
            <person name="Bertignac M."/>
            <person name="Iltis A."/>
            <person name="Kolder I."/>
            <person name="Pirovano W."/>
            <person name="Jourdain R."/>
            <person name="Clavaud C."/>
        </authorList>
    </citation>
    <scope>NUCLEOTIDE SEQUENCE [LARGE SCALE GENOMIC DNA]</scope>
    <source>
        <strain evidence="16 17">CBS 7877</strain>
    </source>
</reference>
<protein>
    <recommendedName>
        <fullName evidence="2">type I protein arginine methyltransferase</fullName>
        <ecNumber evidence="2">2.1.1.319</ecNumber>
    </recommendedName>
</protein>
<sequence>MSTEWDRPDEDDNFDGWNEASVPARALFPEWDARFDSAEKALEHARAQGCDLHALVSRLHLDAFQVIRLINYIRRPTTQPRPTPESIMSLTGHEAFLTDDNEMKPVPGYEEDGLLQYDLAEESERMDTATELKILREAYDELRHRYAERFGITAAVAQDAAAEQVSAPAPQPIDRHYFESYAGHDIHQTMIGDSVRTLSYAKFLLSPANAHLIRGKTVMDVGCGSGILSLFCARAGAKQVLAIDASDVVERARANIEDNGFGHVVRVFRGRIEALDEVLAPWAGKVDLIVSEWMGYFLLYESMLPSVLYARDRYLREGGILAPSHSRMVLAAATDRGVLCERSRFWSDVYGFRMPSMTQGLSSEAATEDVEADAIVSDVATICDLPLEQIPVAQPSFTAPFSLHVKEACKVHGFVSWFDTWFAPTPHVAFDDLPPVTVSPVQPSDVHGLDLHGNEVVEASEATHGETVSFTTSPFGKPTHWKQTIFLLKTPIEVQAGTCIEGEIRVYASSANERELDVDLHYSADERPSTGEKRVATRTTQVYSVR</sequence>
<comment type="catalytic activity">
    <reaction evidence="10">
        <text>L-arginyl-[protein] + 2 S-adenosyl-L-methionine = N(omega),N(omega)-dimethyl-L-arginyl-[protein] + 2 S-adenosyl-L-homocysteine + 2 H(+)</text>
        <dbReference type="Rhea" id="RHEA:48096"/>
        <dbReference type="Rhea" id="RHEA-COMP:10532"/>
        <dbReference type="Rhea" id="RHEA-COMP:11991"/>
        <dbReference type="ChEBI" id="CHEBI:15378"/>
        <dbReference type="ChEBI" id="CHEBI:29965"/>
        <dbReference type="ChEBI" id="CHEBI:57856"/>
        <dbReference type="ChEBI" id="CHEBI:59789"/>
        <dbReference type="ChEBI" id="CHEBI:61897"/>
        <dbReference type="EC" id="2.1.1.319"/>
    </reaction>
    <physiologicalReaction direction="left-to-right" evidence="10">
        <dbReference type="Rhea" id="RHEA:48097"/>
    </physiologicalReaction>
</comment>
<dbReference type="InterPro" id="IPR049482">
    <property type="entry name" value="ANM3-like_C2H2_Zf"/>
</dbReference>
<dbReference type="PANTHER" id="PTHR11006:SF53">
    <property type="entry name" value="PROTEIN ARGININE N-METHYLTRANSFERASE 3"/>
    <property type="match status" value="1"/>
</dbReference>
<keyword evidence="4 12" id="KW-0489">Methyltransferase</keyword>
<keyword evidence="17" id="KW-1185">Reference proteome</keyword>
<dbReference type="AlphaFoldDB" id="A0A3G2S9E2"/>
<dbReference type="GO" id="GO:0005634">
    <property type="term" value="C:nucleus"/>
    <property type="evidence" value="ECO:0007669"/>
    <property type="project" value="TreeGrafter"/>
</dbReference>
<proteinExistence type="predicted"/>
<dbReference type="OrthoDB" id="7848332at2759"/>
<evidence type="ECO:0000256" key="6">
    <source>
        <dbReference type="ARBA" id="ARBA00022691"/>
    </source>
</evidence>
<dbReference type="Gene3D" id="2.70.160.11">
    <property type="entry name" value="Hnrnp arginine n-methyltransferase1"/>
    <property type="match status" value="1"/>
</dbReference>
<evidence type="ECO:0000256" key="13">
    <source>
        <dbReference type="SAM" id="MobiDB-lite"/>
    </source>
</evidence>
<keyword evidence="9" id="KW-0862">Zinc</keyword>
<dbReference type="Pfam" id="PF21137">
    <property type="entry name" value="ANM3_C2H2_Zf"/>
    <property type="match status" value="1"/>
</dbReference>
<feature type="domain" description="Protein arginine N-methyltransferase" evidence="15">
    <location>
        <begin position="466"/>
        <end position="525"/>
    </location>
</feature>
<keyword evidence="6 12" id="KW-0949">S-adenosyl-L-methionine</keyword>
<feature type="domain" description="Protein arginine N-methyltransferase 3-like C2H2 zinc finger" evidence="14">
    <location>
        <begin position="55"/>
        <end position="105"/>
    </location>
</feature>
<dbReference type="Gene3D" id="3.40.50.150">
    <property type="entry name" value="Vaccinia Virus protein VP39"/>
    <property type="match status" value="1"/>
</dbReference>
<dbReference type="GO" id="GO:0005840">
    <property type="term" value="C:ribosome"/>
    <property type="evidence" value="ECO:0007669"/>
    <property type="project" value="UniProtKB-KW"/>
</dbReference>
<dbReference type="PROSITE" id="PS51678">
    <property type="entry name" value="SAM_MT_PRMT"/>
    <property type="match status" value="1"/>
</dbReference>
<dbReference type="InterPro" id="IPR055135">
    <property type="entry name" value="PRMT_dom"/>
</dbReference>
<dbReference type="SUPFAM" id="SSF53335">
    <property type="entry name" value="S-adenosyl-L-methionine-dependent methyltransferases"/>
    <property type="match status" value="1"/>
</dbReference>
<comment type="subcellular location">
    <subcellularLocation>
        <location evidence="1">Cytoplasm</location>
        <location evidence="1">Cytosol</location>
    </subcellularLocation>
</comment>
<evidence type="ECO:0000256" key="5">
    <source>
        <dbReference type="ARBA" id="ARBA00022679"/>
    </source>
</evidence>
<dbReference type="EC" id="2.1.1.319" evidence="2"/>
<evidence type="ECO:0000256" key="10">
    <source>
        <dbReference type="ARBA" id="ARBA00047384"/>
    </source>
</evidence>
<dbReference type="GO" id="GO:0035241">
    <property type="term" value="F:protein-arginine omega-N monomethyltransferase activity"/>
    <property type="evidence" value="ECO:0007669"/>
    <property type="project" value="RHEA"/>
</dbReference>
<keyword evidence="7" id="KW-0479">Metal-binding</keyword>
<dbReference type="SUPFAM" id="SSF57667">
    <property type="entry name" value="beta-beta-alpha zinc fingers"/>
    <property type="match status" value="1"/>
</dbReference>
<dbReference type="GO" id="GO:0035242">
    <property type="term" value="F:protein-arginine omega-N asymmetric methyltransferase activity"/>
    <property type="evidence" value="ECO:0007669"/>
    <property type="project" value="UniProtKB-EC"/>
</dbReference>
<dbReference type="GO" id="GO:0032259">
    <property type="term" value="P:methylation"/>
    <property type="evidence" value="ECO:0007669"/>
    <property type="project" value="UniProtKB-KW"/>
</dbReference>
<keyword evidence="16" id="KW-0687">Ribonucleoprotein</keyword>
<dbReference type="FunFam" id="3.40.50.150:FF:000003">
    <property type="entry name" value="Blast:Protein arginine N-methyltransferase 1"/>
    <property type="match status" value="1"/>
</dbReference>
<dbReference type="EMBL" id="CP033152">
    <property type="protein sequence ID" value="AYO43942.1"/>
    <property type="molecule type" value="Genomic_DNA"/>
</dbReference>
<gene>
    <name evidence="16" type="primary">rmt3</name>
    <name evidence="16" type="ORF">DNF11_2992</name>
</gene>
<evidence type="ECO:0000256" key="12">
    <source>
        <dbReference type="PROSITE-ProRule" id="PRU01015"/>
    </source>
</evidence>
<organism evidence="16 17">
    <name type="scientific">Malassezia restricta (strain ATCC 96810 / NBRC 103918 / CBS 7877)</name>
    <name type="common">Seborrheic dermatitis infection agent</name>
    <dbReference type="NCBI Taxonomy" id="425264"/>
    <lineage>
        <taxon>Eukaryota</taxon>
        <taxon>Fungi</taxon>
        <taxon>Dikarya</taxon>
        <taxon>Basidiomycota</taxon>
        <taxon>Ustilaginomycotina</taxon>
        <taxon>Malasseziomycetes</taxon>
        <taxon>Malasseziales</taxon>
        <taxon>Malasseziaceae</taxon>
        <taxon>Malassezia</taxon>
    </lineage>
</organism>
<keyword evidence="5 12" id="KW-0808">Transferase</keyword>
<dbReference type="STRING" id="425264.A0A3G2S9E2"/>
<comment type="catalytic activity">
    <reaction evidence="11">
        <text>L-arginyl-[protein] + S-adenosyl-L-methionine = N(omega)-methyl-L-arginyl-[protein] + S-adenosyl-L-homocysteine + H(+)</text>
        <dbReference type="Rhea" id="RHEA:48100"/>
        <dbReference type="Rhea" id="RHEA-COMP:10532"/>
        <dbReference type="Rhea" id="RHEA-COMP:11990"/>
        <dbReference type="ChEBI" id="CHEBI:15378"/>
        <dbReference type="ChEBI" id="CHEBI:29965"/>
        <dbReference type="ChEBI" id="CHEBI:57856"/>
        <dbReference type="ChEBI" id="CHEBI:59789"/>
        <dbReference type="ChEBI" id="CHEBI:65280"/>
    </reaction>
    <physiologicalReaction direction="left-to-right" evidence="11">
        <dbReference type="Rhea" id="RHEA:48101"/>
    </physiologicalReaction>
</comment>
<keyword evidence="16" id="KW-0689">Ribosomal protein</keyword>
<dbReference type="CDD" id="cd02440">
    <property type="entry name" value="AdoMet_MTases"/>
    <property type="match status" value="1"/>
</dbReference>